<reference evidence="1" key="1">
    <citation type="submission" date="2022-01" db="EMBL/GenBank/DDBJ databases">
        <authorList>
            <person name="Braso-Vives M."/>
        </authorList>
    </citation>
    <scope>NUCLEOTIDE SEQUENCE</scope>
</reference>
<proteinExistence type="predicted"/>
<evidence type="ECO:0000313" key="1">
    <source>
        <dbReference type="EMBL" id="CAH1272215.1"/>
    </source>
</evidence>
<dbReference type="Proteomes" id="UP000838412">
    <property type="component" value="Chromosome 8"/>
</dbReference>
<dbReference type="OrthoDB" id="9989038at2759"/>
<protein>
    <submittedName>
        <fullName evidence="1">Hypp4791 protein</fullName>
    </submittedName>
</protein>
<organism evidence="1 2">
    <name type="scientific">Branchiostoma lanceolatum</name>
    <name type="common">Common lancelet</name>
    <name type="synonym">Amphioxus lanceolatum</name>
    <dbReference type="NCBI Taxonomy" id="7740"/>
    <lineage>
        <taxon>Eukaryota</taxon>
        <taxon>Metazoa</taxon>
        <taxon>Chordata</taxon>
        <taxon>Cephalochordata</taxon>
        <taxon>Leptocardii</taxon>
        <taxon>Amphioxiformes</taxon>
        <taxon>Branchiostomatidae</taxon>
        <taxon>Branchiostoma</taxon>
    </lineage>
</organism>
<dbReference type="AlphaFoldDB" id="A0A8K0F2U3"/>
<accession>A0A8K0F2U3</accession>
<keyword evidence="2" id="KW-1185">Reference proteome</keyword>
<sequence length="329" mass="37981">MFRIACQRLSTVFKVNKLKASASFATKNGSDPNGRTFLNDYSLLAYYFAIRASIFERTKLTQREVRGIVDRSGFFSFAMTADQVRMFTSNEPFEYAEVIISDLMEDLKDAGNSGVDIMKDNFREMPFRLSKEAKECLELGFDLYLYPVEIVKFNDLLERYRPSRDKEETYYAVVPLSPNIDELFKPDVSKRDFTPKNSEGFYVTKLISVAKRWALELEEVFGKYQVAVVAHTLPPGWRDSFNGKVFRDGKFVEWQRFVTRAHAGRNDHHYDFVEGPFLNTMMLPDYIEEGDYIDEPDEFEVVPAGHQLAVFHPGLLNLFLDTVTACEDP</sequence>
<evidence type="ECO:0000313" key="2">
    <source>
        <dbReference type="Proteomes" id="UP000838412"/>
    </source>
</evidence>
<name>A0A8K0F2U3_BRALA</name>
<dbReference type="EMBL" id="OV696693">
    <property type="protein sequence ID" value="CAH1272215.1"/>
    <property type="molecule type" value="Genomic_DNA"/>
</dbReference>
<gene>
    <name evidence="1" type="primary">Hypp4791</name>
    <name evidence="1" type="ORF">BLAG_LOCUS23918</name>
</gene>